<feature type="transmembrane region" description="Helical" evidence="1">
    <location>
        <begin position="51"/>
        <end position="76"/>
    </location>
</feature>
<feature type="transmembrane region" description="Helical" evidence="1">
    <location>
        <begin position="139"/>
        <end position="156"/>
    </location>
</feature>
<dbReference type="InterPro" id="IPR024588">
    <property type="entry name" value="YejM_N"/>
</dbReference>
<name>A0ABU3SVJ4_9ALTE</name>
<dbReference type="EMBL" id="JAWDIO010000002">
    <property type="protein sequence ID" value="MDU0354024.1"/>
    <property type="molecule type" value="Genomic_DNA"/>
</dbReference>
<accession>A0ABU3SVJ4</accession>
<feature type="transmembrane region" description="Helical" evidence="1">
    <location>
        <begin position="21"/>
        <end position="39"/>
    </location>
</feature>
<dbReference type="Pfam" id="PF11893">
    <property type="entry name" value="DUF3413"/>
    <property type="match status" value="1"/>
</dbReference>
<proteinExistence type="predicted"/>
<feature type="domain" description="Inner membrane protein YejM N-terminal" evidence="2">
    <location>
        <begin position="7"/>
        <end position="152"/>
    </location>
</feature>
<gene>
    <name evidence="3" type="ORF">RS130_08830</name>
</gene>
<evidence type="ECO:0000259" key="2">
    <source>
        <dbReference type="Pfam" id="PF11893"/>
    </source>
</evidence>
<keyword evidence="1" id="KW-0472">Membrane</keyword>
<keyword evidence="1" id="KW-0812">Transmembrane</keyword>
<organism evidence="3 4">
    <name type="scientific">Paraglaciecola aquimarina</name>
    <dbReference type="NCBI Taxonomy" id="1235557"/>
    <lineage>
        <taxon>Bacteria</taxon>
        <taxon>Pseudomonadati</taxon>
        <taxon>Pseudomonadota</taxon>
        <taxon>Gammaproteobacteria</taxon>
        <taxon>Alteromonadales</taxon>
        <taxon>Alteromonadaceae</taxon>
        <taxon>Paraglaciecola</taxon>
    </lineage>
</organism>
<comment type="caution">
    <text evidence="3">The sequence shown here is derived from an EMBL/GenBank/DDBJ whole genome shotgun (WGS) entry which is preliminary data.</text>
</comment>
<protein>
    <submittedName>
        <fullName evidence="3">DUF3413 domain-containing protein</fullName>
    </submittedName>
</protein>
<keyword evidence="4" id="KW-1185">Reference proteome</keyword>
<sequence length="157" mass="17685">MILTETPRRKLVTQLVNWGHWFALLNIFIAITIAGIYILNSPIPDTPLGLLYLLFNWLSHIGFLTFFAFVILILPLCYLAKKAKTVKIVSSALAALGLASLGFDALLYNKYGVHLSFNSADIIRHEAQTVIAQFSWQQWGYLLFLFLVLVYLSTGCC</sequence>
<reference evidence="3 4" key="1">
    <citation type="submission" date="2023-10" db="EMBL/GenBank/DDBJ databases">
        <title>Glaciecola aquimarina strain GGW-M5 nov., isolated from a coastal seawater.</title>
        <authorList>
            <person name="Bayburt H."/>
            <person name="Kim J.M."/>
            <person name="Choi B.J."/>
            <person name="Jeon C.O."/>
        </authorList>
    </citation>
    <scope>NUCLEOTIDE SEQUENCE [LARGE SCALE GENOMIC DNA]</scope>
    <source>
        <strain evidence="3 4">KCTC 32108</strain>
    </source>
</reference>
<keyword evidence="1" id="KW-1133">Transmembrane helix</keyword>
<dbReference type="Proteomes" id="UP001247805">
    <property type="component" value="Unassembled WGS sequence"/>
</dbReference>
<evidence type="ECO:0000256" key="1">
    <source>
        <dbReference type="SAM" id="Phobius"/>
    </source>
</evidence>
<evidence type="ECO:0000313" key="4">
    <source>
        <dbReference type="Proteomes" id="UP001247805"/>
    </source>
</evidence>
<feature type="transmembrane region" description="Helical" evidence="1">
    <location>
        <begin position="88"/>
        <end position="108"/>
    </location>
</feature>
<evidence type="ECO:0000313" key="3">
    <source>
        <dbReference type="EMBL" id="MDU0354024.1"/>
    </source>
</evidence>